<dbReference type="AlphaFoldDB" id="A0A382IDA9"/>
<evidence type="ECO:0000313" key="2">
    <source>
        <dbReference type="EMBL" id="SVB97596.1"/>
    </source>
</evidence>
<dbReference type="InterPro" id="IPR002102">
    <property type="entry name" value="Cohesin_dom"/>
</dbReference>
<accession>A0A382IDA9</accession>
<dbReference type="GO" id="GO:0000272">
    <property type="term" value="P:polysaccharide catabolic process"/>
    <property type="evidence" value="ECO:0007669"/>
    <property type="project" value="InterPro"/>
</dbReference>
<gene>
    <name evidence="2" type="ORF">METZ01_LOCUS250450</name>
</gene>
<protein>
    <recommendedName>
        <fullName evidence="1">Cohesin domain-containing protein</fullName>
    </recommendedName>
</protein>
<sequence length="160" mass="17130">MPEEVYDNPLDLDINAAQGISPPALIFNPSNVTTTSGSNVTIQVFALEVNEVAGVHIQVQYSKNKLSVTNVSPGEFLQEGAQDPLFFYDNDPLTGLLDIYCTYLGDDTNVSGTGPVAYIIFTTTAPGEGILQYTNQSELVDTDDVKIQLNGLGQGVVNAQ</sequence>
<feature type="domain" description="Cohesin" evidence="1">
    <location>
        <begin position="31"/>
        <end position="144"/>
    </location>
</feature>
<dbReference type="CDD" id="cd08547">
    <property type="entry name" value="Type_II_cohesin"/>
    <property type="match status" value="1"/>
</dbReference>
<dbReference type="InterPro" id="IPR008965">
    <property type="entry name" value="CBM2/CBM3_carb-bd_dom_sf"/>
</dbReference>
<dbReference type="GO" id="GO:0030246">
    <property type="term" value="F:carbohydrate binding"/>
    <property type="evidence" value="ECO:0007669"/>
    <property type="project" value="InterPro"/>
</dbReference>
<reference evidence="2" key="1">
    <citation type="submission" date="2018-05" db="EMBL/GenBank/DDBJ databases">
        <authorList>
            <person name="Lanie J.A."/>
            <person name="Ng W.-L."/>
            <person name="Kazmierczak K.M."/>
            <person name="Andrzejewski T.M."/>
            <person name="Davidsen T.M."/>
            <person name="Wayne K.J."/>
            <person name="Tettelin H."/>
            <person name="Glass J.I."/>
            <person name="Rusch D."/>
            <person name="Podicherti R."/>
            <person name="Tsui H.-C.T."/>
            <person name="Winkler M.E."/>
        </authorList>
    </citation>
    <scope>NUCLEOTIDE SEQUENCE</scope>
</reference>
<dbReference type="SUPFAM" id="SSF49384">
    <property type="entry name" value="Carbohydrate-binding domain"/>
    <property type="match status" value="1"/>
</dbReference>
<dbReference type="Pfam" id="PF00963">
    <property type="entry name" value="Cohesin"/>
    <property type="match status" value="1"/>
</dbReference>
<dbReference type="EMBL" id="UINC01066659">
    <property type="protein sequence ID" value="SVB97596.1"/>
    <property type="molecule type" value="Genomic_DNA"/>
</dbReference>
<evidence type="ECO:0000259" key="1">
    <source>
        <dbReference type="Pfam" id="PF00963"/>
    </source>
</evidence>
<organism evidence="2">
    <name type="scientific">marine metagenome</name>
    <dbReference type="NCBI Taxonomy" id="408172"/>
    <lineage>
        <taxon>unclassified sequences</taxon>
        <taxon>metagenomes</taxon>
        <taxon>ecological metagenomes</taxon>
    </lineage>
</organism>
<proteinExistence type="predicted"/>
<name>A0A382IDA9_9ZZZZ</name>
<dbReference type="Gene3D" id="2.60.40.680">
    <property type="match status" value="1"/>
</dbReference>